<reference evidence="2" key="2">
    <citation type="journal article" date="2014" name="PLoS ONE">
        <title>Genome and Transcriptome Analysis of the Fungal Pathogen Fusarium oxysporum f. sp. cubense Causing Banana Vascular Wilt Disease.</title>
        <authorList>
            <person name="Guo L."/>
            <person name="Han L."/>
            <person name="Yang L."/>
            <person name="Zeng H."/>
            <person name="Fan D."/>
            <person name="Zhu Y."/>
            <person name="Feng Y."/>
            <person name="Wang G."/>
            <person name="Peng C."/>
            <person name="Jiang X."/>
            <person name="Zhou D."/>
            <person name="Ni P."/>
            <person name="Liang C."/>
            <person name="Liu L."/>
            <person name="Wang J."/>
            <person name="Mao C."/>
            <person name="Fang X."/>
            <person name="Peng M."/>
            <person name="Huang J."/>
        </authorList>
    </citation>
    <scope>NUCLEOTIDE SEQUENCE [LARGE SCALE GENOMIC DNA]</scope>
    <source>
        <strain evidence="2">race 1</strain>
    </source>
</reference>
<proteinExistence type="predicted"/>
<evidence type="ECO:0000313" key="1">
    <source>
        <dbReference type="EMBL" id="ENH75005.1"/>
    </source>
</evidence>
<sequence length="305" mass="34246">MEELATKKANILMKHYAMPKNLLRGACDHTCVDDLEPNSATVQVINDGFQHYSADIELEMIGSPEELPGSGNACSYFFFTNGDILWDCFRFLAFQMAIANSEVSDRMFSSMDESVPLRTILIDRDTIELGLSFSVIPDSLSQFLPIPITETESRYQALGVARPYDRGVLVEKTINKPYSDLDSRDLFTNLEESVATLYGQLMVVGKHGRPNMLQETAREFLTSGRTYFEFLIYKTMSYIRLRLSPLGRNGFLASCPWDTDTLTVSIIYFLGNGETVKFIASRTKHDPIATCGNTTMLSGILERGK</sequence>
<accession>N4UXW9</accession>
<name>N4UXW9_FUSC1</name>
<dbReference type="HOGENOM" id="CLU_912267_0_0_1"/>
<reference evidence="2" key="1">
    <citation type="submission" date="2012-09" db="EMBL/GenBank/DDBJ databases">
        <title>Genome sequencing and comparative transcriptomics of race 1 and race 4 of banana pathogen: Fusarium oxysporum f. sp. cubense.</title>
        <authorList>
            <person name="Fang X."/>
            <person name="Huang J."/>
        </authorList>
    </citation>
    <scope>NUCLEOTIDE SEQUENCE [LARGE SCALE GENOMIC DNA]</scope>
    <source>
        <strain evidence="2">race 1</strain>
    </source>
</reference>
<gene>
    <name evidence="1" type="ORF">FOC1_g10010388</name>
</gene>
<dbReference type="OrthoDB" id="194358at2759"/>
<dbReference type="AlphaFoldDB" id="N4UXW9"/>
<organism evidence="1 2">
    <name type="scientific">Fusarium oxysporum f. sp. cubense (strain race 1)</name>
    <name type="common">Panama disease fungus</name>
    <dbReference type="NCBI Taxonomy" id="1229664"/>
    <lineage>
        <taxon>Eukaryota</taxon>
        <taxon>Fungi</taxon>
        <taxon>Dikarya</taxon>
        <taxon>Ascomycota</taxon>
        <taxon>Pezizomycotina</taxon>
        <taxon>Sordariomycetes</taxon>
        <taxon>Hypocreomycetidae</taxon>
        <taxon>Hypocreales</taxon>
        <taxon>Nectriaceae</taxon>
        <taxon>Fusarium</taxon>
        <taxon>Fusarium oxysporum species complex</taxon>
    </lineage>
</organism>
<dbReference type="EMBL" id="KB730000">
    <property type="protein sequence ID" value="ENH75005.1"/>
    <property type="molecule type" value="Genomic_DNA"/>
</dbReference>
<dbReference type="VEuPathDB" id="FungiDB:FOC1_g10010388"/>
<dbReference type="Proteomes" id="UP000016928">
    <property type="component" value="Unassembled WGS sequence"/>
</dbReference>
<protein>
    <submittedName>
        <fullName evidence="1">Uncharacterized protein</fullName>
    </submittedName>
</protein>
<evidence type="ECO:0000313" key="2">
    <source>
        <dbReference type="Proteomes" id="UP000016928"/>
    </source>
</evidence>